<dbReference type="PANTHER" id="PTHR31524:SF2">
    <property type="entry name" value="PROTEIN CBG10426"/>
    <property type="match status" value="1"/>
</dbReference>
<keyword evidence="3" id="KW-1185">Reference proteome</keyword>
<proteinExistence type="predicted"/>
<gene>
    <name evidence="2" type="ORF">ZOSMA_11347G00010</name>
</gene>
<feature type="region of interest" description="Disordered" evidence="1">
    <location>
        <begin position="213"/>
        <end position="250"/>
    </location>
</feature>
<feature type="compositionally biased region" description="Low complexity" evidence="1">
    <location>
        <begin position="223"/>
        <end position="250"/>
    </location>
</feature>
<organism evidence="2 3">
    <name type="scientific">Zostera marina</name>
    <name type="common">Eelgrass</name>
    <dbReference type="NCBI Taxonomy" id="29655"/>
    <lineage>
        <taxon>Eukaryota</taxon>
        <taxon>Viridiplantae</taxon>
        <taxon>Streptophyta</taxon>
        <taxon>Embryophyta</taxon>
        <taxon>Tracheophyta</taxon>
        <taxon>Spermatophyta</taxon>
        <taxon>Magnoliopsida</taxon>
        <taxon>Liliopsida</taxon>
        <taxon>Zosteraceae</taxon>
        <taxon>Zostera</taxon>
    </lineage>
</organism>
<comment type="caution">
    <text evidence="2">The sequence shown here is derived from an EMBL/GenBank/DDBJ whole genome shotgun (WGS) entry which is preliminary data.</text>
</comment>
<feature type="non-terminal residue" evidence="2">
    <location>
        <position position="350"/>
    </location>
</feature>
<name>A0A0K9Q2Q6_ZOSMR</name>
<protein>
    <submittedName>
        <fullName evidence="2">Uncharacterized protein</fullName>
    </submittedName>
</protein>
<accession>A0A0K9Q2Q6</accession>
<evidence type="ECO:0000313" key="3">
    <source>
        <dbReference type="Proteomes" id="UP000036987"/>
    </source>
</evidence>
<sequence length="350" mass="39601">MEKAKKCAYGKLVKGNKLYQTQNTVEFDPPNRFTSFTGPRETLKRNCILLEITIFSHFNSTQAVSAAADLTHCQYDSGSCRPAINEFVRWEPNKEKNCKFIEFYKGPALTSENNLIVENLLLMLTFNRDNVETSCNNTYIISDQGLAWKTHGLKPKSGINSTTQYPSLPTGQALKVPTTTTAPKRSVLKGRVQGTTSGRRALTTRKNQQLFTTTLPFSPPTTTPAHTTTTRVTSAPLTTPRTNPFTTTTQSTTVQTTTITQNATSKAPGMYKNLVRNYYLNSTLREKYNINAERLRNSGFTELEIQELERHVERHQTPNLFFELPWARVPRNQQENTELQYLEAIIESKS</sequence>
<reference evidence="3" key="1">
    <citation type="journal article" date="2016" name="Nature">
        <title>The genome of the seagrass Zostera marina reveals angiosperm adaptation to the sea.</title>
        <authorList>
            <person name="Olsen J.L."/>
            <person name="Rouze P."/>
            <person name="Verhelst B."/>
            <person name="Lin Y.-C."/>
            <person name="Bayer T."/>
            <person name="Collen J."/>
            <person name="Dattolo E."/>
            <person name="De Paoli E."/>
            <person name="Dittami S."/>
            <person name="Maumus F."/>
            <person name="Michel G."/>
            <person name="Kersting A."/>
            <person name="Lauritano C."/>
            <person name="Lohaus R."/>
            <person name="Toepel M."/>
            <person name="Tonon T."/>
            <person name="Vanneste K."/>
            <person name="Amirebrahimi M."/>
            <person name="Brakel J."/>
            <person name="Bostroem C."/>
            <person name="Chovatia M."/>
            <person name="Grimwood J."/>
            <person name="Jenkins J.W."/>
            <person name="Jueterbock A."/>
            <person name="Mraz A."/>
            <person name="Stam W.T."/>
            <person name="Tice H."/>
            <person name="Bornberg-Bauer E."/>
            <person name="Green P.J."/>
            <person name="Pearson G.A."/>
            <person name="Procaccini G."/>
            <person name="Duarte C.M."/>
            <person name="Schmutz J."/>
            <person name="Reusch T.B.H."/>
            <person name="Van de Peer Y."/>
        </authorList>
    </citation>
    <scope>NUCLEOTIDE SEQUENCE [LARGE SCALE GENOMIC DNA]</scope>
    <source>
        <strain evidence="3">cv. Finnish</strain>
    </source>
</reference>
<dbReference type="AlphaFoldDB" id="A0A0K9Q2Q6"/>
<dbReference type="PANTHER" id="PTHR31524">
    <property type="match status" value="1"/>
</dbReference>
<dbReference type="Proteomes" id="UP000036987">
    <property type="component" value="Unassembled WGS sequence"/>
</dbReference>
<evidence type="ECO:0000256" key="1">
    <source>
        <dbReference type="SAM" id="MobiDB-lite"/>
    </source>
</evidence>
<dbReference type="EMBL" id="LFYR01000154">
    <property type="protein sequence ID" value="KMZ75581.1"/>
    <property type="molecule type" value="Genomic_DNA"/>
</dbReference>
<evidence type="ECO:0000313" key="2">
    <source>
        <dbReference type="EMBL" id="KMZ75581.1"/>
    </source>
</evidence>